<organism evidence="1 2">
    <name type="scientific">Cellulomonas fimi</name>
    <dbReference type="NCBI Taxonomy" id="1708"/>
    <lineage>
        <taxon>Bacteria</taxon>
        <taxon>Bacillati</taxon>
        <taxon>Actinomycetota</taxon>
        <taxon>Actinomycetes</taxon>
        <taxon>Micrococcales</taxon>
        <taxon>Cellulomonadaceae</taxon>
        <taxon>Cellulomonas</taxon>
    </lineage>
</organism>
<dbReference type="Proteomes" id="UP000562124">
    <property type="component" value="Unassembled WGS sequence"/>
</dbReference>
<evidence type="ECO:0000313" key="1">
    <source>
        <dbReference type="EMBL" id="NMR21512.1"/>
    </source>
</evidence>
<dbReference type="EMBL" id="JABCJJ010000039">
    <property type="protein sequence ID" value="NMR21512.1"/>
    <property type="molecule type" value="Genomic_DNA"/>
</dbReference>
<sequence length="172" mass="18679">MTTIDDSWDDDHPLDCRELDDGELDDEYAEVLELPRAPLPRPGAVLASEDEVHRHLLALVGPECDGPRSLWILLLDATHRVQPLVIPLDDLPVMPDEQLVSNLATMLRSLLEGHLPGGSVAFGLVRSAGGDRGASEGRWSRALRAAMSSTEVPVRAVVAIGRDRSRVLPVDA</sequence>
<dbReference type="RefSeq" id="WP_169325883.1">
    <property type="nucleotide sequence ID" value="NZ_JABCJJ010000039.1"/>
</dbReference>
<gene>
    <name evidence="1" type="ORF">HIR71_15020</name>
</gene>
<accession>A0A7Y0QJM6</accession>
<evidence type="ECO:0000313" key="2">
    <source>
        <dbReference type="Proteomes" id="UP000562124"/>
    </source>
</evidence>
<protein>
    <submittedName>
        <fullName evidence="1">Uncharacterized protein</fullName>
    </submittedName>
</protein>
<reference evidence="1 2" key="1">
    <citation type="submission" date="2020-04" db="EMBL/GenBank/DDBJ databases">
        <title>Sequencing and Assembly of C. fimi.</title>
        <authorList>
            <person name="Ramsey A.R."/>
        </authorList>
    </citation>
    <scope>NUCLEOTIDE SEQUENCE [LARGE SCALE GENOMIC DNA]</scope>
    <source>
        <strain evidence="1 2">SB</strain>
    </source>
</reference>
<proteinExistence type="predicted"/>
<dbReference type="AlphaFoldDB" id="A0A7Y0QJM6"/>
<keyword evidence="2" id="KW-1185">Reference proteome</keyword>
<name>A0A7Y0QJM6_CELFI</name>
<comment type="caution">
    <text evidence="1">The sequence shown here is derived from an EMBL/GenBank/DDBJ whole genome shotgun (WGS) entry which is preliminary data.</text>
</comment>